<name>A0ABV3LEZ9_9MICO</name>
<keyword evidence="3" id="KW-1185">Reference proteome</keyword>
<gene>
    <name evidence="2" type="ORF">AB0301_05240</name>
</gene>
<feature type="domain" description="Thioredoxin" evidence="1">
    <location>
        <begin position="8"/>
        <end position="68"/>
    </location>
</feature>
<protein>
    <submittedName>
        <fullName evidence="2">Thioredoxin family protein</fullName>
    </submittedName>
</protein>
<evidence type="ECO:0000313" key="2">
    <source>
        <dbReference type="EMBL" id="MEW1974474.1"/>
    </source>
</evidence>
<dbReference type="Proteomes" id="UP001553715">
    <property type="component" value="Unassembled WGS sequence"/>
</dbReference>
<accession>A0ABV3LEZ9</accession>
<dbReference type="InterPro" id="IPR013766">
    <property type="entry name" value="Thioredoxin_domain"/>
</dbReference>
<reference evidence="2 3" key="1">
    <citation type="submission" date="2024-06" db="EMBL/GenBank/DDBJ databases">
        <title>The Natural Products Discovery Center: Release of the First 8490 Sequenced Strains for Exploring Actinobacteria Biosynthetic Diversity.</title>
        <authorList>
            <person name="Kalkreuter E."/>
            <person name="Kautsar S.A."/>
            <person name="Yang D."/>
            <person name="Bader C.D."/>
            <person name="Teijaro C.N."/>
            <person name="Fluegel L."/>
            <person name="Davis C.M."/>
            <person name="Simpson J.R."/>
            <person name="Lauterbach L."/>
            <person name="Steele A.D."/>
            <person name="Gui C."/>
            <person name="Meng S."/>
            <person name="Li G."/>
            <person name="Viehrig K."/>
            <person name="Ye F."/>
            <person name="Su P."/>
            <person name="Kiefer A.F."/>
            <person name="Nichols A."/>
            <person name="Cepeda A.J."/>
            <person name="Yan W."/>
            <person name="Fan B."/>
            <person name="Jiang Y."/>
            <person name="Adhikari A."/>
            <person name="Zheng C.-J."/>
            <person name="Schuster L."/>
            <person name="Cowan T.M."/>
            <person name="Smanski M.J."/>
            <person name="Chevrette M.G."/>
            <person name="De Carvalho L.P.S."/>
            <person name="Shen B."/>
        </authorList>
    </citation>
    <scope>NUCLEOTIDE SEQUENCE [LARGE SCALE GENOMIC DNA]</scope>
    <source>
        <strain evidence="2 3">NPDC077434</strain>
    </source>
</reference>
<dbReference type="Gene3D" id="3.40.30.10">
    <property type="entry name" value="Glutaredoxin"/>
    <property type="match status" value="1"/>
</dbReference>
<sequence>MELTLVTSAFCGACSRTRAVLADAARFLPDATITEIDVAQDPEAAESLDIRFTPTVIVRDAAGVQVFRAEGVPTVPQVLAAAVKALPEGAA</sequence>
<dbReference type="InterPro" id="IPR036249">
    <property type="entry name" value="Thioredoxin-like_sf"/>
</dbReference>
<comment type="caution">
    <text evidence="2">The sequence shown here is derived from an EMBL/GenBank/DDBJ whole genome shotgun (WGS) entry which is preliminary data.</text>
</comment>
<proteinExistence type="predicted"/>
<dbReference type="EMBL" id="JBFBMH010000005">
    <property type="protein sequence ID" value="MEW1974474.1"/>
    <property type="molecule type" value="Genomic_DNA"/>
</dbReference>
<dbReference type="Pfam" id="PF00085">
    <property type="entry name" value="Thioredoxin"/>
    <property type="match status" value="1"/>
</dbReference>
<dbReference type="RefSeq" id="WP_366232644.1">
    <property type="nucleotide sequence ID" value="NZ_JBFBMH010000005.1"/>
</dbReference>
<evidence type="ECO:0000313" key="3">
    <source>
        <dbReference type="Proteomes" id="UP001553715"/>
    </source>
</evidence>
<organism evidence="2 3">
    <name type="scientific">Microbacterium profundi</name>
    <dbReference type="NCBI Taxonomy" id="450380"/>
    <lineage>
        <taxon>Bacteria</taxon>
        <taxon>Bacillati</taxon>
        <taxon>Actinomycetota</taxon>
        <taxon>Actinomycetes</taxon>
        <taxon>Micrococcales</taxon>
        <taxon>Microbacteriaceae</taxon>
        <taxon>Microbacterium</taxon>
    </lineage>
</organism>
<dbReference type="CDD" id="cd02947">
    <property type="entry name" value="TRX_family"/>
    <property type="match status" value="1"/>
</dbReference>
<evidence type="ECO:0000259" key="1">
    <source>
        <dbReference type="Pfam" id="PF00085"/>
    </source>
</evidence>
<dbReference type="SUPFAM" id="SSF52833">
    <property type="entry name" value="Thioredoxin-like"/>
    <property type="match status" value="1"/>
</dbReference>